<evidence type="ECO:0000313" key="2">
    <source>
        <dbReference type="Proteomes" id="UP001207654"/>
    </source>
</evidence>
<dbReference type="RefSeq" id="WP_267533071.1">
    <property type="nucleotide sequence ID" value="NZ_JAPNKA010000001.1"/>
</dbReference>
<organism evidence="1 2">
    <name type="scientific">Archangium lansingense</name>
    <dbReference type="NCBI Taxonomy" id="2995310"/>
    <lineage>
        <taxon>Bacteria</taxon>
        <taxon>Pseudomonadati</taxon>
        <taxon>Myxococcota</taxon>
        <taxon>Myxococcia</taxon>
        <taxon>Myxococcales</taxon>
        <taxon>Cystobacterineae</taxon>
        <taxon>Archangiaceae</taxon>
        <taxon>Archangium</taxon>
    </lineage>
</organism>
<sequence>MMKPRDSLKIPLSRSQDSLDTFVTNIMMPEEPKARSILDYYVYSKADPRRYARHGVPVPVVSDSIKLENKYISDFASLGSNEQIILNKVMVSNTPLTVIVATVGAGKTTLCKFIQCKLEAVTVPETDLHPLQIYVDFNDLKPEVMHKSTNDKEIEEVFYEHLVNELCFYISKVCSVDQEVEHIWNDALKDPPPRTLGSEFRRVVVALRENGLDSWKFKKKNAGSDHEAVMEGRRALRAEFKKDKRRFCGYLCELISHLRHKYYAGNRWGVIVYIDNIDQFSVHAQRVIRPGLFPILMAADVRSLVMMRESTWSMTNNDAFTTPIDSIPHTGPNPCKAVAERLQVAKVIPPEEHGVRFEDPSQWKAHVDMVLDAVSSESRVSECLDRLSGFSIRKAFVLAQHLLLSFEHPPKYEHLWKHHLKRMMISQGKPAGYQWKERCVVDNLFQIHDDVAGSPLLKVRLLLALSRTKKQVMRLVELNEVLRWFGYESDAIRVALNELMHWRKRIVWADSVLCFPSDAAFLAGMQSRVYAATVAKGYLLLARDLDYMTEVAMDTDVPDFTLSEEPHQGRSPPARLLLEAQLRFMQWLRQTDEDEMAFFLKAHSLDEYKRFYGDGKLLVCNFLPECLGEFEKRVGGLLDPKAERLREELVNFKLLVDSPLEMSPKLSALL</sequence>
<dbReference type="Proteomes" id="UP001207654">
    <property type="component" value="Unassembled WGS sequence"/>
</dbReference>
<protein>
    <submittedName>
        <fullName evidence="1">Uncharacterized protein</fullName>
    </submittedName>
</protein>
<keyword evidence="2" id="KW-1185">Reference proteome</keyword>
<gene>
    <name evidence="1" type="ORF">OV287_06295</name>
</gene>
<dbReference type="EMBL" id="JAPNKA010000001">
    <property type="protein sequence ID" value="MCY1074089.1"/>
    <property type="molecule type" value="Genomic_DNA"/>
</dbReference>
<name>A0ABT3ZYJ1_9BACT</name>
<comment type="caution">
    <text evidence="1">The sequence shown here is derived from an EMBL/GenBank/DDBJ whole genome shotgun (WGS) entry which is preliminary data.</text>
</comment>
<accession>A0ABT3ZYJ1</accession>
<evidence type="ECO:0000313" key="1">
    <source>
        <dbReference type="EMBL" id="MCY1074089.1"/>
    </source>
</evidence>
<reference evidence="1 2" key="1">
    <citation type="submission" date="2022-11" db="EMBL/GenBank/DDBJ databases">
        <title>Minimal conservation of predation-associated metabolite biosynthetic gene clusters underscores biosynthetic potential of Myxococcota including descriptions for ten novel species: Archangium lansinium sp. nov., Myxococcus landrumus sp. nov., Nannocystis bai.</title>
        <authorList>
            <person name="Ahearne A."/>
            <person name="Stevens C."/>
            <person name="Phillips K."/>
        </authorList>
    </citation>
    <scope>NUCLEOTIDE SEQUENCE [LARGE SCALE GENOMIC DNA]</scope>
    <source>
        <strain evidence="1 2">MIWBW</strain>
    </source>
</reference>
<proteinExistence type="predicted"/>